<evidence type="ECO:0000313" key="6">
    <source>
        <dbReference type="Proteomes" id="UP000292447"/>
    </source>
</evidence>
<dbReference type="InterPro" id="IPR008733">
    <property type="entry name" value="PEX11"/>
</dbReference>
<evidence type="ECO:0000256" key="4">
    <source>
        <dbReference type="SAM" id="Phobius"/>
    </source>
</evidence>
<keyword evidence="2" id="KW-0576">Peroxisome</keyword>
<keyword evidence="1 4" id="KW-0472">Membrane</keyword>
<dbReference type="AlphaFoldDB" id="A0A4P6XR55"/>
<feature type="transmembrane region" description="Helical" evidence="4">
    <location>
        <begin position="230"/>
        <end position="253"/>
    </location>
</feature>
<evidence type="ECO:0000256" key="1">
    <source>
        <dbReference type="ARBA" id="ARBA00023136"/>
    </source>
</evidence>
<sequence length="285" mass="32579">MVVSTSEVTKLLAFKNLLSSGKSQTAVVSDLIRIIELEYKRGNRTVTHEKYAALLKLRDFQAKESEKISKDLPALPAPLYPSIFGKFKLPAGTRPRDKPLTGGQRSKSWTFKQIETTLIAVLEAFANILDNLHLLSKMPVFPKSLLHLLKHTNRIWVLILVFLVRKTLSQLINLRRKERKVISELAILRGNANSKLLEQNSSHDENSIFHRYEKVLKDLKFDKTMLKIELLGNLLDLAFNIIELYALAVPGWFMSVLNLASMAMTVYRMNKDDEYVDDDISQELI</sequence>
<organism evidence="5 6">
    <name type="scientific">Metschnikowia aff. pulcherrima</name>
    <dbReference type="NCBI Taxonomy" id="2163413"/>
    <lineage>
        <taxon>Eukaryota</taxon>
        <taxon>Fungi</taxon>
        <taxon>Dikarya</taxon>
        <taxon>Ascomycota</taxon>
        <taxon>Saccharomycotina</taxon>
        <taxon>Pichiomycetes</taxon>
        <taxon>Metschnikowiaceae</taxon>
        <taxon>Metschnikowia</taxon>
    </lineage>
</organism>
<dbReference type="GO" id="GO:0016559">
    <property type="term" value="P:peroxisome fission"/>
    <property type="evidence" value="ECO:0007669"/>
    <property type="project" value="InterPro"/>
</dbReference>
<dbReference type="Proteomes" id="UP000292447">
    <property type="component" value="Chromosome IV"/>
</dbReference>
<evidence type="ECO:0000256" key="2">
    <source>
        <dbReference type="ARBA" id="ARBA00023140"/>
    </source>
</evidence>
<keyword evidence="4" id="KW-0812">Transmembrane</keyword>
<protein>
    <submittedName>
        <fullName evidence="5">Peroxisomal biogenesis factor 11 PEX11</fullName>
    </submittedName>
</protein>
<keyword evidence="4" id="KW-1133">Transmembrane helix</keyword>
<proteinExistence type="predicted"/>
<dbReference type="Pfam" id="PF05648">
    <property type="entry name" value="PEX11"/>
    <property type="match status" value="1"/>
</dbReference>
<evidence type="ECO:0000256" key="3">
    <source>
        <dbReference type="ARBA" id="ARBA00046271"/>
    </source>
</evidence>
<dbReference type="GO" id="GO:0005778">
    <property type="term" value="C:peroxisomal membrane"/>
    <property type="evidence" value="ECO:0007669"/>
    <property type="project" value="UniProtKB-SubCell"/>
</dbReference>
<evidence type="ECO:0000313" key="5">
    <source>
        <dbReference type="EMBL" id="QBM89205.1"/>
    </source>
</evidence>
<reference evidence="6" key="1">
    <citation type="submission" date="2019-03" db="EMBL/GenBank/DDBJ databases">
        <title>Snf2 controls pulcherriminic acid biosynthesis and connects pigmentation and antifungal activity of the yeast Metschnikowia pulcherrima.</title>
        <authorList>
            <person name="Gore-Lloyd D."/>
            <person name="Sumann I."/>
            <person name="Brachmann A.O."/>
            <person name="Schneeberger K."/>
            <person name="Ortiz-Merino R.A."/>
            <person name="Moreno-Beltran M."/>
            <person name="Schlaefli M."/>
            <person name="Kirner P."/>
            <person name="Santos Kron A."/>
            <person name="Wolfe K.H."/>
            <person name="Piel J."/>
            <person name="Ahrens C.H."/>
            <person name="Henk D."/>
            <person name="Freimoser F.M."/>
        </authorList>
    </citation>
    <scope>NUCLEOTIDE SEQUENCE [LARGE SCALE GENOMIC DNA]</scope>
    <source>
        <strain evidence="6">APC 1.2</strain>
    </source>
</reference>
<comment type="subcellular location">
    <subcellularLocation>
        <location evidence="3">Peroxisome membrane</location>
    </subcellularLocation>
</comment>
<name>A0A4P6XR55_9ASCO</name>
<accession>A0A4P6XR55</accession>
<keyword evidence="6" id="KW-1185">Reference proteome</keyword>
<dbReference type="EMBL" id="CP034459">
    <property type="protein sequence ID" value="QBM89205.1"/>
    <property type="molecule type" value="Genomic_DNA"/>
</dbReference>
<gene>
    <name evidence="5" type="primary">MPUL0D02680</name>
    <name evidence="5" type="ORF">METSCH_D02680</name>
</gene>